<evidence type="ECO:0000256" key="11">
    <source>
        <dbReference type="ARBA" id="ARBA00023136"/>
    </source>
</evidence>
<dbReference type="GO" id="GO:0022904">
    <property type="term" value="P:respiratory electron transport chain"/>
    <property type="evidence" value="ECO:0007669"/>
    <property type="project" value="InterPro"/>
</dbReference>
<feature type="transmembrane region" description="Helical" evidence="12">
    <location>
        <begin position="26"/>
        <end position="46"/>
    </location>
</feature>
<feature type="transmembrane region" description="Helical" evidence="12">
    <location>
        <begin position="200"/>
        <end position="224"/>
    </location>
</feature>
<keyword evidence="5" id="KW-0349">Heme</keyword>
<dbReference type="PRINTS" id="PR00161">
    <property type="entry name" value="NIHGNASECYTB"/>
</dbReference>
<evidence type="ECO:0000256" key="10">
    <source>
        <dbReference type="ARBA" id="ARBA00023004"/>
    </source>
</evidence>
<dbReference type="RefSeq" id="WP_117318770.1">
    <property type="nucleotide sequence ID" value="NZ_QQSW01000015.1"/>
</dbReference>
<comment type="subcellular location">
    <subcellularLocation>
        <location evidence="1">Cell membrane</location>
        <topology evidence="1">Multi-pass membrane protein</topology>
    </subcellularLocation>
</comment>
<organism evidence="14 15">
    <name type="scientific">Chromatocurvus halotolerans</name>
    <dbReference type="NCBI Taxonomy" id="1132028"/>
    <lineage>
        <taxon>Bacteria</taxon>
        <taxon>Pseudomonadati</taxon>
        <taxon>Pseudomonadota</taxon>
        <taxon>Gammaproteobacteria</taxon>
        <taxon>Cellvibrionales</taxon>
        <taxon>Halieaceae</taxon>
        <taxon>Chromatocurvus</taxon>
    </lineage>
</organism>
<feature type="transmembrane region" description="Helical" evidence="12">
    <location>
        <begin position="130"/>
        <end position="150"/>
    </location>
</feature>
<comment type="similarity">
    <text evidence="2">Belongs to the HupC/HyaC/HydC family.</text>
</comment>
<dbReference type="AlphaFoldDB" id="A0A4R2KLZ6"/>
<reference evidence="14 15" key="1">
    <citation type="submission" date="2019-03" db="EMBL/GenBank/DDBJ databases">
        <title>Genomic Encyclopedia of Type Strains, Phase IV (KMG-IV): sequencing the most valuable type-strain genomes for metagenomic binning, comparative biology and taxonomic classification.</title>
        <authorList>
            <person name="Goeker M."/>
        </authorList>
    </citation>
    <scope>NUCLEOTIDE SEQUENCE [LARGE SCALE GENOMIC DNA]</scope>
    <source>
        <strain evidence="14 15">DSM 23344</strain>
    </source>
</reference>
<dbReference type="InterPro" id="IPR011577">
    <property type="entry name" value="Cyt_b561_bac/Ni-Hgenase"/>
</dbReference>
<dbReference type="GO" id="GO:0005886">
    <property type="term" value="C:plasma membrane"/>
    <property type="evidence" value="ECO:0007669"/>
    <property type="project" value="UniProtKB-SubCell"/>
</dbReference>
<dbReference type="SUPFAM" id="SSF81342">
    <property type="entry name" value="Transmembrane di-heme cytochromes"/>
    <property type="match status" value="1"/>
</dbReference>
<accession>A0A4R2KLZ6</accession>
<dbReference type="PANTHER" id="PTHR30485">
    <property type="entry name" value="NI/FE-HYDROGENASE 1 B-TYPE CYTOCHROME SUBUNIT"/>
    <property type="match status" value="1"/>
</dbReference>
<evidence type="ECO:0000256" key="9">
    <source>
        <dbReference type="ARBA" id="ARBA00022989"/>
    </source>
</evidence>
<dbReference type="InterPro" id="IPR051542">
    <property type="entry name" value="Hydrogenase_cytochrome"/>
</dbReference>
<keyword evidence="3" id="KW-0813">Transport</keyword>
<keyword evidence="8" id="KW-0249">Electron transport</keyword>
<evidence type="ECO:0000256" key="6">
    <source>
        <dbReference type="ARBA" id="ARBA00022692"/>
    </source>
</evidence>
<keyword evidence="7" id="KW-0479">Metal-binding</keyword>
<dbReference type="OrthoDB" id="196472at2"/>
<keyword evidence="6 12" id="KW-0812">Transmembrane</keyword>
<proteinExistence type="inferred from homology"/>
<dbReference type="InterPro" id="IPR000516">
    <property type="entry name" value="Ni-dep_Hydgase_cyt-B"/>
</dbReference>
<evidence type="ECO:0000313" key="15">
    <source>
        <dbReference type="Proteomes" id="UP000294980"/>
    </source>
</evidence>
<comment type="caution">
    <text evidence="14">The sequence shown here is derived from an EMBL/GenBank/DDBJ whole genome shotgun (WGS) entry which is preliminary data.</text>
</comment>
<evidence type="ECO:0000256" key="5">
    <source>
        <dbReference type="ARBA" id="ARBA00022617"/>
    </source>
</evidence>
<keyword evidence="15" id="KW-1185">Reference proteome</keyword>
<keyword evidence="4" id="KW-1003">Cell membrane</keyword>
<feature type="transmembrane region" description="Helical" evidence="12">
    <location>
        <begin position="67"/>
        <end position="85"/>
    </location>
</feature>
<evidence type="ECO:0000256" key="8">
    <source>
        <dbReference type="ARBA" id="ARBA00022982"/>
    </source>
</evidence>
<keyword evidence="10" id="KW-0408">Iron</keyword>
<keyword evidence="11 12" id="KW-0472">Membrane</keyword>
<dbReference type="Proteomes" id="UP000294980">
    <property type="component" value="Unassembled WGS sequence"/>
</dbReference>
<evidence type="ECO:0000256" key="4">
    <source>
        <dbReference type="ARBA" id="ARBA00022475"/>
    </source>
</evidence>
<dbReference type="PANTHER" id="PTHR30485:SF2">
    <property type="entry name" value="BLL0597 PROTEIN"/>
    <property type="match status" value="1"/>
</dbReference>
<dbReference type="GO" id="GO:0009055">
    <property type="term" value="F:electron transfer activity"/>
    <property type="evidence" value="ECO:0007669"/>
    <property type="project" value="InterPro"/>
</dbReference>
<sequence>MNNAGPQLPDGTGLASYRVWDAPTRGFHWINAICVLLLAALGLILLNASALDVSSSGKILLKTLHVWTGYVFALNIVIRIAWGFFGNHHARWRQMLPVGRDYFRRLRRYLASIAEGSPEPYIGHNPLGRIAISGLLLIMIVQASTGLLLAGTDIYFPPFGAWIAEWIAAPGVDPATLVPYSPEMYDEAAYAEMRSLRKPFFVVHLYGFYLLAAGTVIHIAGVVITETREGGSLTSAMISGRKALSGRPADAPESAVAAEKHA</sequence>
<dbReference type="EMBL" id="SLWX01000012">
    <property type="protein sequence ID" value="TCO74713.1"/>
    <property type="molecule type" value="Genomic_DNA"/>
</dbReference>
<evidence type="ECO:0000256" key="7">
    <source>
        <dbReference type="ARBA" id="ARBA00022723"/>
    </source>
</evidence>
<gene>
    <name evidence="14" type="ORF">EV688_11272</name>
</gene>
<name>A0A4R2KLZ6_9GAMM</name>
<feature type="domain" description="Cytochrome b561 bacterial/Ni-hydrogenase" evidence="13">
    <location>
        <begin position="19"/>
        <end position="240"/>
    </location>
</feature>
<evidence type="ECO:0000256" key="2">
    <source>
        <dbReference type="ARBA" id="ARBA00008622"/>
    </source>
</evidence>
<evidence type="ECO:0000313" key="14">
    <source>
        <dbReference type="EMBL" id="TCO74713.1"/>
    </source>
</evidence>
<protein>
    <submittedName>
        <fullName evidence="14">Cytochrome b</fullName>
    </submittedName>
</protein>
<evidence type="ECO:0000259" key="13">
    <source>
        <dbReference type="Pfam" id="PF01292"/>
    </source>
</evidence>
<dbReference type="GO" id="GO:0020037">
    <property type="term" value="F:heme binding"/>
    <property type="evidence" value="ECO:0007669"/>
    <property type="project" value="TreeGrafter"/>
</dbReference>
<evidence type="ECO:0000256" key="12">
    <source>
        <dbReference type="SAM" id="Phobius"/>
    </source>
</evidence>
<evidence type="ECO:0000256" key="3">
    <source>
        <dbReference type="ARBA" id="ARBA00022448"/>
    </source>
</evidence>
<dbReference type="GO" id="GO:0005506">
    <property type="term" value="F:iron ion binding"/>
    <property type="evidence" value="ECO:0007669"/>
    <property type="project" value="InterPro"/>
</dbReference>
<evidence type="ECO:0000256" key="1">
    <source>
        <dbReference type="ARBA" id="ARBA00004651"/>
    </source>
</evidence>
<dbReference type="Pfam" id="PF01292">
    <property type="entry name" value="Ni_hydr_CYTB"/>
    <property type="match status" value="1"/>
</dbReference>
<keyword evidence="9 12" id="KW-1133">Transmembrane helix</keyword>
<dbReference type="InterPro" id="IPR016174">
    <property type="entry name" value="Di-haem_cyt_TM"/>
</dbReference>
<dbReference type="Gene3D" id="1.20.950.20">
    <property type="entry name" value="Transmembrane di-heme cytochromes, Chain C"/>
    <property type="match status" value="1"/>
</dbReference>